<protein>
    <recommendedName>
        <fullName evidence="7">Dolichol-phosphate mannosyltransferase subunit 3</fullName>
    </recommendedName>
</protein>
<comment type="similarity">
    <text evidence="2 7">Belongs to the DPM3 family.</text>
</comment>
<evidence type="ECO:0000256" key="3">
    <source>
        <dbReference type="ARBA" id="ARBA00022692"/>
    </source>
</evidence>
<keyword evidence="6 7" id="KW-0472">Membrane</keyword>
<evidence type="ECO:0000313" key="8">
    <source>
        <dbReference type="Ensembl" id="ENSMMMP00000020030.1"/>
    </source>
</evidence>
<dbReference type="GeneTree" id="ENSGT00940000172002"/>
<sequence>AGAMGSLCLMGTKFQFCKIKGVLEADVNMKKLVHRLRALALLGSTWVVLTVGALGLELPLTCQQVLWSLPICLLVSTDCYVLGTVVMAWKLFTTAKMPQSQVQQAHVESVHKGLHF</sequence>
<keyword evidence="3 7" id="KW-0812">Transmembrane</keyword>
<evidence type="ECO:0000256" key="4">
    <source>
        <dbReference type="ARBA" id="ARBA00022824"/>
    </source>
</evidence>
<name>A0A8C5ZXL5_MARMA</name>
<dbReference type="Ensembl" id="ENSMMMT00000022773.1">
    <property type="protein sequence ID" value="ENSMMMP00000020030.1"/>
    <property type="gene ID" value="ENSMMMG00000017708.1"/>
</dbReference>
<reference evidence="8" key="2">
    <citation type="submission" date="2025-09" db="UniProtKB">
        <authorList>
            <consortium name="Ensembl"/>
        </authorList>
    </citation>
    <scope>IDENTIFICATION</scope>
</reference>
<feature type="transmembrane region" description="Helical" evidence="7">
    <location>
        <begin position="38"/>
        <end position="56"/>
    </location>
</feature>
<evidence type="ECO:0000256" key="5">
    <source>
        <dbReference type="ARBA" id="ARBA00022989"/>
    </source>
</evidence>
<comment type="subcellular location">
    <subcellularLocation>
        <location evidence="1 7">Endoplasmic reticulum membrane</location>
        <topology evidence="1 7">Multi-pass membrane protein</topology>
    </subcellularLocation>
</comment>
<dbReference type="Pfam" id="PF08285">
    <property type="entry name" value="DPM3"/>
    <property type="match status" value="1"/>
</dbReference>
<dbReference type="AlphaFoldDB" id="A0A8C5ZXL5"/>
<reference evidence="8" key="1">
    <citation type="submission" date="2025-08" db="UniProtKB">
        <authorList>
            <consortium name="Ensembl"/>
        </authorList>
    </citation>
    <scope>IDENTIFICATION</scope>
</reference>
<dbReference type="Proteomes" id="UP000694407">
    <property type="component" value="Unplaced"/>
</dbReference>
<comment type="subunit">
    <text evidence="7">Component of the dolichol-phosphate mannose (DPM) synthase complex.</text>
</comment>
<comment type="function">
    <text evidence="7">Stabilizer subunit of the dolichol-phosphate mannose (DPM) synthase complex; tethers catalytic subunit to the ER.</text>
</comment>
<evidence type="ECO:0000256" key="2">
    <source>
        <dbReference type="ARBA" id="ARBA00010430"/>
    </source>
</evidence>
<keyword evidence="5 7" id="KW-1133">Transmembrane helix</keyword>
<evidence type="ECO:0000256" key="1">
    <source>
        <dbReference type="ARBA" id="ARBA00004477"/>
    </source>
</evidence>
<keyword evidence="4 7" id="KW-0256">Endoplasmic reticulum</keyword>
<accession>A0A8C5ZXL5</accession>
<proteinExistence type="inferred from homology"/>
<dbReference type="InterPro" id="IPR013174">
    <property type="entry name" value="DPM3"/>
</dbReference>
<keyword evidence="9" id="KW-1185">Reference proteome</keyword>
<evidence type="ECO:0000256" key="7">
    <source>
        <dbReference type="RuleBase" id="RU365085"/>
    </source>
</evidence>
<dbReference type="GO" id="GO:0005789">
    <property type="term" value="C:endoplasmic reticulum membrane"/>
    <property type="evidence" value="ECO:0007669"/>
    <property type="project" value="UniProtKB-SubCell"/>
</dbReference>
<evidence type="ECO:0000256" key="6">
    <source>
        <dbReference type="ARBA" id="ARBA00023136"/>
    </source>
</evidence>
<feature type="transmembrane region" description="Helical" evidence="7">
    <location>
        <begin position="68"/>
        <end position="89"/>
    </location>
</feature>
<evidence type="ECO:0000313" key="9">
    <source>
        <dbReference type="Proteomes" id="UP000694407"/>
    </source>
</evidence>
<dbReference type="UniPathway" id="UPA00378"/>
<organism evidence="8 9">
    <name type="scientific">Marmota marmota marmota</name>
    <name type="common">Alpine marmot</name>
    <dbReference type="NCBI Taxonomy" id="9994"/>
    <lineage>
        <taxon>Eukaryota</taxon>
        <taxon>Metazoa</taxon>
        <taxon>Chordata</taxon>
        <taxon>Craniata</taxon>
        <taxon>Vertebrata</taxon>
        <taxon>Euteleostomi</taxon>
        <taxon>Mammalia</taxon>
        <taxon>Eutheria</taxon>
        <taxon>Euarchontoglires</taxon>
        <taxon>Glires</taxon>
        <taxon>Rodentia</taxon>
        <taxon>Sciuromorpha</taxon>
        <taxon>Sciuridae</taxon>
        <taxon>Xerinae</taxon>
        <taxon>Marmotini</taxon>
        <taxon>Marmota</taxon>
    </lineage>
</organism>
<comment type="pathway">
    <text evidence="7">Protein modification; protein glycosylation.</text>
</comment>